<sequence length="169" mass="19482">MSRRVRACEFCAEPGVHDGRCDRHQSNLCTQSLRETWRKATLSGSRVHQQCKSIWLLLQHGSSSKSYCTYENCTNVAHARGRCVKHGGGRQCQWVNCPLSARHEGFCRSHYLEWTEPLAAHETPNLTSEDWCILTYFLTNQAQEGDTPTFPDSPNRRRHMFELTKKANR</sequence>
<keyword evidence="2" id="KW-1185">Reference proteome</keyword>
<proteinExistence type="predicted"/>
<comment type="caution">
    <text evidence="1">The sequence shown here is derived from an EMBL/GenBank/DDBJ whole genome shotgun (WGS) entry which is preliminary data.</text>
</comment>
<evidence type="ECO:0000313" key="1">
    <source>
        <dbReference type="EMBL" id="KAF0734402.1"/>
    </source>
</evidence>
<dbReference type="Proteomes" id="UP000481153">
    <property type="component" value="Unassembled WGS sequence"/>
</dbReference>
<reference evidence="1 2" key="1">
    <citation type="submission" date="2019-07" db="EMBL/GenBank/DDBJ databases">
        <title>Genomics analysis of Aphanomyces spp. identifies a new class of oomycete effector associated with host adaptation.</title>
        <authorList>
            <person name="Gaulin E."/>
        </authorList>
    </citation>
    <scope>NUCLEOTIDE SEQUENCE [LARGE SCALE GENOMIC DNA]</scope>
    <source>
        <strain evidence="1 2">ATCC 201684</strain>
    </source>
</reference>
<name>A0A6G0X3L1_9STRA</name>
<protein>
    <submittedName>
        <fullName evidence="1">Uncharacterized protein</fullName>
    </submittedName>
</protein>
<accession>A0A6G0X3L1</accession>
<gene>
    <name evidence="1" type="ORF">Ae201684_008862</name>
</gene>
<organism evidence="1 2">
    <name type="scientific">Aphanomyces euteiches</name>
    <dbReference type="NCBI Taxonomy" id="100861"/>
    <lineage>
        <taxon>Eukaryota</taxon>
        <taxon>Sar</taxon>
        <taxon>Stramenopiles</taxon>
        <taxon>Oomycota</taxon>
        <taxon>Saprolegniomycetes</taxon>
        <taxon>Saprolegniales</taxon>
        <taxon>Verrucalvaceae</taxon>
        <taxon>Aphanomyces</taxon>
    </lineage>
</organism>
<evidence type="ECO:0000313" key="2">
    <source>
        <dbReference type="Proteomes" id="UP000481153"/>
    </source>
</evidence>
<dbReference type="AlphaFoldDB" id="A0A6G0X3L1"/>
<dbReference type="EMBL" id="VJMJ01000114">
    <property type="protein sequence ID" value="KAF0734402.1"/>
    <property type="molecule type" value="Genomic_DNA"/>
</dbReference>